<dbReference type="Proteomes" id="UP000029033">
    <property type="component" value="Unassembled WGS sequence"/>
</dbReference>
<dbReference type="PANTHER" id="PTHR43811">
    <property type="entry name" value="FKBP-TYPE PEPTIDYL-PROLYL CIS-TRANS ISOMERASE FKPA"/>
    <property type="match status" value="1"/>
</dbReference>
<dbReference type="RefSeq" id="WP_033517980.1">
    <property type="nucleotide sequence ID" value="NZ_CAUPKV010000012.1"/>
</dbReference>
<dbReference type="eggNOG" id="COG0545">
    <property type="taxonomic scope" value="Bacteria"/>
</dbReference>
<dbReference type="PROSITE" id="PS51257">
    <property type="entry name" value="PROKAR_LIPOPROTEIN"/>
    <property type="match status" value="1"/>
</dbReference>
<proteinExistence type="inferred from homology"/>
<keyword evidence="5 6" id="KW-0413">Isomerase</keyword>
<comment type="similarity">
    <text evidence="2">Belongs to the FKBP-type PPIase family.</text>
</comment>
<keyword evidence="4 6" id="KW-0697">Rotamase</keyword>
<accession>A0A087DBL2</accession>
<evidence type="ECO:0000256" key="8">
    <source>
        <dbReference type="SAM" id="SignalP"/>
    </source>
</evidence>
<evidence type="ECO:0000256" key="2">
    <source>
        <dbReference type="ARBA" id="ARBA00006577"/>
    </source>
</evidence>
<gene>
    <name evidence="10" type="ORF">BSCA_1642</name>
</gene>
<evidence type="ECO:0000313" key="11">
    <source>
        <dbReference type="Proteomes" id="UP000029033"/>
    </source>
</evidence>
<evidence type="ECO:0000256" key="5">
    <source>
        <dbReference type="ARBA" id="ARBA00023235"/>
    </source>
</evidence>
<organism evidence="10 11">
    <name type="scientific">Bifidobacterium scardovii</name>
    <dbReference type="NCBI Taxonomy" id="158787"/>
    <lineage>
        <taxon>Bacteria</taxon>
        <taxon>Bacillati</taxon>
        <taxon>Actinomycetota</taxon>
        <taxon>Actinomycetes</taxon>
        <taxon>Bifidobacteriales</taxon>
        <taxon>Bifidobacteriaceae</taxon>
        <taxon>Bifidobacterium</taxon>
    </lineage>
</organism>
<sequence>MHTKTFTKHIPQFFAAVCALALTVSLGACGSSDSSKGSGSDSSSNSSSDSSSDSSEALKGFTQIAGVTATGDLGSKPKVTFQTPTTFKDNSYAVLQKGDGAVIEDTDRVCTQVVFLNGKDGSELGNTWDKNTPDCSLDLTSSSISSAYKELIVGQKLNTTIAIGVSDSNSSGTSYLTVLTLVSKSKDYDKATGTEVTDIPSDLPKVTRGKDGKPSIDMNGYQGSDKLVAQTLVKGSGAEVTNKNTVKVKYTGWLLDGTQFDSSWDKNTTLDADTFSGGQHTVIEGWQQGMVGQTVGSQVLLVIPPDLAYGDKKTGSIPANSTLVFVVDILAAY</sequence>
<dbReference type="Gene3D" id="3.10.50.40">
    <property type="match status" value="1"/>
</dbReference>
<comment type="caution">
    <text evidence="10">The sequence shown here is derived from an EMBL/GenBank/DDBJ whole genome shotgun (WGS) entry which is preliminary data.</text>
</comment>
<feature type="region of interest" description="Disordered" evidence="7">
    <location>
        <begin position="32"/>
        <end position="55"/>
    </location>
</feature>
<dbReference type="GO" id="GO:0003755">
    <property type="term" value="F:peptidyl-prolyl cis-trans isomerase activity"/>
    <property type="evidence" value="ECO:0007669"/>
    <property type="project" value="UniProtKB-KW"/>
</dbReference>
<dbReference type="PANTHER" id="PTHR43811:SF19">
    <property type="entry name" value="39 KDA FK506-BINDING NUCLEAR PROTEIN"/>
    <property type="match status" value="1"/>
</dbReference>
<evidence type="ECO:0000256" key="6">
    <source>
        <dbReference type="PROSITE-ProRule" id="PRU00277"/>
    </source>
</evidence>
<name>A0A087DBL2_9BIFI</name>
<dbReference type="STRING" id="158787.BSCA_1642"/>
<protein>
    <recommendedName>
        <fullName evidence="3 6">peptidylprolyl isomerase</fullName>
        <ecNumber evidence="3 6">5.2.1.8</ecNumber>
    </recommendedName>
</protein>
<dbReference type="EMBL" id="JGZO01000014">
    <property type="protein sequence ID" value="KFI92912.1"/>
    <property type="molecule type" value="Genomic_DNA"/>
</dbReference>
<reference evidence="10 11" key="1">
    <citation type="submission" date="2014-03" db="EMBL/GenBank/DDBJ databases">
        <title>Genomics of Bifidobacteria.</title>
        <authorList>
            <person name="Ventura M."/>
            <person name="Milani C."/>
            <person name="Lugli G.A."/>
        </authorList>
    </citation>
    <scope>NUCLEOTIDE SEQUENCE [LARGE SCALE GENOMIC DNA]</scope>
    <source>
        <strain evidence="10 11">LMG 21589</strain>
    </source>
</reference>
<dbReference type="AlphaFoldDB" id="A0A087DBL2"/>
<evidence type="ECO:0000256" key="7">
    <source>
        <dbReference type="SAM" id="MobiDB-lite"/>
    </source>
</evidence>
<evidence type="ECO:0000256" key="3">
    <source>
        <dbReference type="ARBA" id="ARBA00013194"/>
    </source>
</evidence>
<evidence type="ECO:0000256" key="1">
    <source>
        <dbReference type="ARBA" id="ARBA00000971"/>
    </source>
</evidence>
<dbReference type="Pfam" id="PF00254">
    <property type="entry name" value="FKBP_C"/>
    <property type="match status" value="1"/>
</dbReference>
<keyword evidence="8" id="KW-0732">Signal</keyword>
<keyword evidence="11" id="KW-1185">Reference proteome</keyword>
<dbReference type="InterPro" id="IPR001179">
    <property type="entry name" value="PPIase_FKBP_dom"/>
</dbReference>
<feature type="chain" id="PRO_5001820037" description="peptidylprolyl isomerase" evidence="8">
    <location>
        <begin position="31"/>
        <end position="333"/>
    </location>
</feature>
<dbReference type="InterPro" id="IPR046357">
    <property type="entry name" value="PPIase_dom_sf"/>
</dbReference>
<evidence type="ECO:0000259" key="9">
    <source>
        <dbReference type="PROSITE" id="PS50059"/>
    </source>
</evidence>
<feature type="domain" description="PPIase FKBP-type" evidence="9">
    <location>
        <begin position="243"/>
        <end position="333"/>
    </location>
</feature>
<dbReference type="EC" id="5.2.1.8" evidence="3 6"/>
<dbReference type="SUPFAM" id="SSF54534">
    <property type="entry name" value="FKBP-like"/>
    <property type="match status" value="1"/>
</dbReference>
<dbReference type="PROSITE" id="PS50059">
    <property type="entry name" value="FKBP_PPIASE"/>
    <property type="match status" value="1"/>
</dbReference>
<dbReference type="GeneID" id="85164892"/>
<dbReference type="OrthoDB" id="25996at2"/>
<comment type="catalytic activity">
    <reaction evidence="1 6">
        <text>[protein]-peptidylproline (omega=180) = [protein]-peptidylproline (omega=0)</text>
        <dbReference type="Rhea" id="RHEA:16237"/>
        <dbReference type="Rhea" id="RHEA-COMP:10747"/>
        <dbReference type="Rhea" id="RHEA-COMP:10748"/>
        <dbReference type="ChEBI" id="CHEBI:83833"/>
        <dbReference type="ChEBI" id="CHEBI:83834"/>
        <dbReference type="EC" id="5.2.1.8"/>
    </reaction>
</comment>
<evidence type="ECO:0000313" key="10">
    <source>
        <dbReference type="EMBL" id="KFI92912.1"/>
    </source>
</evidence>
<evidence type="ECO:0000256" key="4">
    <source>
        <dbReference type="ARBA" id="ARBA00023110"/>
    </source>
</evidence>
<feature type="signal peptide" evidence="8">
    <location>
        <begin position="1"/>
        <end position="30"/>
    </location>
</feature>